<evidence type="ECO:0000256" key="11">
    <source>
        <dbReference type="SAM" id="Phobius"/>
    </source>
</evidence>
<dbReference type="InterPro" id="IPR017896">
    <property type="entry name" value="4Fe4S_Fe-S-bd"/>
</dbReference>
<reference evidence="13 14" key="1">
    <citation type="submission" date="2017-10" db="EMBL/GenBank/DDBJ databases">
        <title>The draft genome sequence of Lewinella nigricans NBRC 102662.</title>
        <authorList>
            <person name="Wang K."/>
        </authorList>
    </citation>
    <scope>NUCLEOTIDE SEQUENCE [LARGE SCALE GENOMIC DNA]</scope>
    <source>
        <strain evidence="13 14">NBRC 102662</strain>
    </source>
</reference>
<sequence length="542" mass="59258">MKYGFVIDNRKCIGCHACTTACKSEHDVPVGVNRTWVKQVEKGEFPDTRRLFSVMRCNHCTDAPCVEICPTEALFIRDDGIVDFDKDRCIGCKSCMQACPYDALYIDPQTNTAAKCNYCAHRIDVGLEPACVNVCPEHAIISGDMEDPESEIAELLARQPVSVRKAEKGTVPNLFYIDADVASLDPFATESTGEYLWNSQTLGVGHYAKEAEKMAFSNGDVVAAVLEANNQYTTAGEVAKNGAAKSVEVIMGKEARRVYDTPNKGILWGWEVSGYVVTKAISAGAFLIPFLALLFGWASPGETTEWWSYGLGLAFLAATGILLVMDLDQPKRFLYVLLRPHWGSWLVKGGYSITVYGGLLTLMAVALFFGWDAIKPLVGGITAVFAVVVAVYTSFLFSQAKGRDFWQSPTLALHMLVHSLMAGAAAFAILAMFTEVSTDWTTYLKYMLYGSIAFNLLVLLFELTTTHPTVDAKRTVAMITKGRYASRFYGGSLLVGNVLPVILLAISNGNPVMLALAGAAVILGIYFTEHIWVEAPQRIPLT</sequence>
<evidence type="ECO:0000256" key="1">
    <source>
        <dbReference type="ARBA" id="ARBA00004651"/>
    </source>
</evidence>
<feature type="domain" description="4Fe-4S ferredoxin-type" evidence="12">
    <location>
        <begin position="80"/>
        <end position="109"/>
    </location>
</feature>
<dbReference type="SUPFAM" id="SSF54862">
    <property type="entry name" value="4Fe-4S ferredoxins"/>
    <property type="match status" value="1"/>
</dbReference>
<comment type="subcellular location">
    <subcellularLocation>
        <location evidence="1">Cell membrane</location>
        <topology evidence="1">Multi-pass membrane protein</topology>
    </subcellularLocation>
</comment>
<keyword evidence="6" id="KW-0479">Metal-binding</keyword>
<dbReference type="PANTHER" id="PTHR43177:SF3">
    <property type="entry name" value="PROTEIN NRFC HOMOLOG"/>
    <property type="match status" value="1"/>
</dbReference>
<feature type="transmembrane region" description="Helical" evidence="11">
    <location>
        <begin position="446"/>
        <end position="463"/>
    </location>
</feature>
<dbReference type="Gene3D" id="1.20.1630.10">
    <property type="entry name" value="Formate dehydrogenase/DMSO reductase domain"/>
    <property type="match status" value="1"/>
</dbReference>
<evidence type="ECO:0000256" key="6">
    <source>
        <dbReference type="ARBA" id="ARBA00022723"/>
    </source>
</evidence>
<dbReference type="EMBL" id="PDUD01000019">
    <property type="protein sequence ID" value="PHN05946.1"/>
    <property type="molecule type" value="Genomic_DNA"/>
</dbReference>
<dbReference type="Proteomes" id="UP000223913">
    <property type="component" value="Unassembled WGS sequence"/>
</dbReference>
<keyword evidence="9" id="KW-0411">Iron-sulfur</keyword>
<dbReference type="PROSITE" id="PS51379">
    <property type="entry name" value="4FE4S_FER_2"/>
    <property type="match status" value="3"/>
</dbReference>
<feature type="transmembrane region" description="Helical" evidence="11">
    <location>
        <begin position="484"/>
        <end position="506"/>
    </location>
</feature>
<feature type="transmembrane region" description="Helical" evidence="11">
    <location>
        <begin position="512"/>
        <end position="533"/>
    </location>
</feature>
<comment type="similarity">
    <text evidence="2">Belongs to the NrfD family.</text>
</comment>
<dbReference type="Gene3D" id="3.30.70.20">
    <property type="match status" value="2"/>
</dbReference>
<dbReference type="CDD" id="cd10551">
    <property type="entry name" value="PsrB"/>
    <property type="match status" value="1"/>
</dbReference>
<organism evidence="13 14">
    <name type="scientific">Flavilitoribacter nigricans (strain ATCC 23147 / DSM 23189 / NBRC 102662 / NCIMB 1420 / SS-2)</name>
    <name type="common">Lewinella nigricans</name>
    <dbReference type="NCBI Taxonomy" id="1122177"/>
    <lineage>
        <taxon>Bacteria</taxon>
        <taxon>Pseudomonadati</taxon>
        <taxon>Bacteroidota</taxon>
        <taxon>Saprospiria</taxon>
        <taxon>Saprospirales</taxon>
        <taxon>Lewinellaceae</taxon>
        <taxon>Flavilitoribacter</taxon>
    </lineage>
</organism>
<dbReference type="InterPro" id="IPR050954">
    <property type="entry name" value="ET_IronSulfur_Cluster-Binding"/>
</dbReference>
<keyword evidence="10 11" id="KW-0472">Membrane</keyword>
<dbReference type="RefSeq" id="WP_099150539.1">
    <property type="nucleotide sequence ID" value="NZ_PDUD01000019.1"/>
</dbReference>
<evidence type="ECO:0000256" key="9">
    <source>
        <dbReference type="ARBA" id="ARBA00023014"/>
    </source>
</evidence>
<name>A0A2D0NC30_FLAN2</name>
<evidence type="ECO:0000313" key="14">
    <source>
        <dbReference type="Proteomes" id="UP000223913"/>
    </source>
</evidence>
<dbReference type="PROSITE" id="PS00198">
    <property type="entry name" value="4FE4S_FER_1"/>
    <property type="match status" value="1"/>
</dbReference>
<feature type="domain" description="4Fe-4S ferredoxin-type" evidence="12">
    <location>
        <begin position="3"/>
        <end position="33"/>
    </location>
</feature>
<feature type="domain" description="4Fe-4S ferredoxin-type" evidence="12">
    <location>
        <begin position="48"/>
        <end position="79"/>
    </location>
</feature>
<feature type="transmembrane region" description="Helical" evidence="11">
    <location>
        <begin position="377"/>
        <end position="398"/>
    </location>
</feature>
<evidence type="ECO:0000256" key="2">
    <source>
        <dbReference type="ARBA" id="ARBA00008929"/>
    </source>
</evidence>
<evidence type="ECO:0000256" key="10">
    <source>
        <dbReference type="ARBA" id="ARBA00023136"/>
    </source>
</evidence>
<evidence type="ECO:0000259" key="12">
    <source>
        <dbReference type="PROSITE" id="PS51379"/>
    </source>
</evidence>
<evidence type="ECO:0000256" key="7">
    <source>
        <dbReference type="ARBA" id="ARBA00022989"/>
    </source>
</evidence>
<dbReference type="AlphaFoldDB" id="A0A2D0NC30"/>
<dbReference type="GO" id="GO:0046872">
    <property type="term" value="F:metal ion binding"/>
    <property type="evidence" value="ECO:0007669"/>
    <property type="project" value="UniProtKB-KW"/>
</dbReference>
<keyword evidence="3" id="KW-1003">Cell membrane</keyword>
<evidence type="ECO:0000256" key="5">
    <source>
        <dbReference type="ARBA" id="ARBA00022692"/>
    </source>
</evidence>
<keyword evidence="8" id="KW-0408">Iron</keyword>
<dbReference type="Pfam" id="PF13247">
    <property type="entry name" value="Fer4_11"/>
    <property type="match status" value="1"/>
</dbReference>
<protein>
    <submittedName>
        <fullName evidence="13">4Fe-4S ferredoxin</fullName>
    </submittedName>
</protein>
<accession>A0A2D0NC30</accession>
<evidence type="ECO:0000313" key="13">
    <source>
        <dbReference type="EMBL" id="PHN05946.1"/>
    </source>
</evidence>
<evidence type="ECO:0000256" key="4">
    <source>
        <dbReference type="ARBA" id="ARBA00022485"/>
    </source>
</evidence>
<dbReference type="InterPro" id="IPR005614">
    <property type="entry name" value="NrfD-like"/>
</dbReference>
<keyword evidence="7 11" id="KW-1133">Transmembrane helix</keyword>
<keyword evidence="4" id="KW-0004">4Fe-4S</keyword>
<evidence type="ECO:0000256" key="8">
    <source>
        <dbReference type="ARBA" id="ARBA00023004"/>
    </source>
</evidence>
<dbReference type="InterPro" id="IPR017900">
    <property type="entry name" value="4Fe4S_Fe_S_CS"/>
</dbReference>
<proteinExistence type="inferred from homology"/>
<keyword evidence="14" id="KW-1185">Reference proteome</keyword>
<dbReference type="Pfam" id="PF03916">
    <property type="entry name" value="NrfD"/>
    <property type="match status" value="1"/>
</dbReference>
<feature type="transmembrane region" description="Helical" evidence="11">
    <location>
        <begin position="345"/>
        <end position="371"/>
    </location>
</feature>
<dbReference type="PANTHER" id="PTHR43177">
    <property type="entry name" value="PROTEIN NRFC"/>
    <property type="match status" value="1"/>
</dbReference>
<dbReference type="OrthoDB" id="9779457at2"/>
<keyword evidence="5 11" id="KW-0812">Transmembrane</keyword>
<evidence type="ECO:0000256" key="3">
    <source>
        <dbReference type="ARBA" id="ARBA00022475"/>
    </source>
</evidence>
<dbReference type="GO" id="GO:0005886">
    <property type="term" value="C:plasma membrane"/>
    <property type="evidence" value="ECO:0007669"/>
    <property type="project" value="UniProtKB-SubCell"/>
</dbReference>
<feature type="transmembrane region" description="Helical" evidence="11">
    <location>
        <begin position="410"/>
        <end position="434"/>
    </location>
</feature>
<dbReference type="GO" id="GO:0051539">
    <property type="term" value="F:4 iron, 4 sulfur cluster binding"/>
    <property type="evidence" value="ECO:0007669"/>
    <property type="project" value="UniProtKB-KW"/>
</dbReference>
<comment type="caution">
    <text evidence="13">The sequence shown here is derived from an EMBL/GenBank/DDBJ whole genome shotgun (WGS) entry which is preliminary data.</text>
</comment>
<gene>
    <name evidence="13" type="ORF">CRP01_13280</name>
</gene>
<feature type="transmembrane region" description="Helical" evidence="11">
    <location>
        <begin position="306"/>
        <end position="325"/>
    </location>
</feature>